<dbReference type="AlphaFoldDB" id="A0A150GKA4"/>
<feature type="compositionally biased region" description="Basic and acidic residues" evidence="2">
    <location>
        <begin position="1101"/>
        <end position="1113"/>
    </location>
</feature>
<organism evidence="3 4">
    <name type="scientific">Gonium pectorale</name>
    <name type="common">Green alga</name>
    <dbReference type="NCBI Taxonomy" id="33097"/>
    <lineage>
        <taxon>Eukaryota</taxon>
        <taxon>Viridiplantae</taxon>
        <taxon>Chlorophyta</taxon>
        <taxon>core chlorophytes</taxon>
        <taxon>Chlorophyceae</taxon>
        <taxon>CS clade</taxon>
        <taxon>Chlamydomonadales</taxon>
        <taxon>Volvocaceae</taxon>
        <taxon>Gonium</taxon>
    </lineage>
</organism>
<feature type="region of interest" description="Disordered" evidence="2">
    <location>
        <begin position="1101"/>
        <end position="1133"/>
    </location>
</feature>
<comment type="caution">
    <text evidence="3">The sequence shown here is derived from an EMBL/GenBank/DDBJ whole genome shotgun (WGS) entry which is preliminary data.</text>
</comment>
<dbReference type="OrthoDB" id="541625at2759"/>
<accession>A0A150GKA4</accession>
<dbReference type="Gene3D" id="1.25.40.20">
    <property type="entry name" value="Ankyrin repeat-containing domain"/>
    <property type="match status" value="1"/>
</dbReference>
<feature type="compositionally biased region" description="Basic and acidic residues" evidence="2">
    <location>
        <begin position="871"/>
        <end position="882"/>
    </location>
</feature>
<dbReference type="EMBL" id="LSYV01000018">
    <property type="protein sequence ID" value="KXZ50214.1"/>
    <property type="molecule type" value="Genomic_DNA"/>
</dbReference>
<evidence type="ECO:0000256" key="1">
    <source>
        <dbReference type="PROSITE-ProRule" id="PRU00023"/>
    </source>
</evidence>
<feature type="repeat" description="ANK" evidence="1">
    <location>
        <begin position="976"/>
        <end position="1008"/>
    </location>
</feature>
<reference evidence="4" key="1">
    <citation type="journal article" date="2016" name="Nat. Commun.">
        <title>The Gonium pectorale genome demonstrates co-option of cell cycle regulation during the evolution of multicellularity.</title>
        <authorList>
            <person name="Hanschen E.R."/>
            <person name="Marriage T.N."/>
            <person name="Ferris P.J."/>
            <person name="Hamaji T."/>
            <person name="Toyoda A."/>
            <person name="Fujiyama A."/>
            <person name="Neme R."/>
            <person name="Noguchi H."/>
            <person name="Minakuchi Y."/>
            <person name="Suzuki M."/>
            <person name="Kawai-Toyooka H."/>
            <person name="Smith D.R."/>
            <person name="Sparks H."/>
            <person name="Anderson J."/>
            <person name="Bakaric R."/>
            <person name="Luria V."/>
            <person name="Karger A."/>
            <person name="Kirschner M.W."/>
            <person name="Durand P.M."/>
            <person name="Michod R.E."/>
            <person name="Nozaki H."/>
            <person name="Olson B.J."/>
        </authorList>
    </citation>
    <scope>NUCLEOTIDE SEQUENCE [LARGE SCALE GENOMIC DNA]</scope>
    <source>
        <strain evidence="4">NIES-2863</strain>
    </source>
</reference>
<sequence>MKGAPLNTLLGGEAGGDQSDTGFLRRRISDLAYVLTVSLIFPLYWAKAMDARLCTVGAGAEHGKSDPWIMDPPPTSWIQSWPCSGSQLAKLAYVASSPGPLLRSLFWPCWLSELHFTSTFTLVVLGGLLMVALIPTSEYKSSNPWRVAWAITCKAHIKAVPIVVRLLRPGTPWPLAVAQNLHTEGAGTLFLSFGVSLPVPAQAVVSLLDVLELALIVLTFGQPWPFPVSPMGLVLRQMVAGVVAVGVSAFLHGGFTAAVDDGCGGKDSSCDSAAAASTAPYRLQEAPEAAAALCAAAAAVAAGGPAVADGALPGNGDLDAAATRTRQLFELATCLTTAVAGAGDNVDVGPDAGGRPRAVHGGGVARYSSPLAITTVRLKLPDVEPWQLQDGIRQRVAKAVASAGGGTAAAGVAVNVAVRSGCVELHLDLLRSAAGMAAEAAESSALGLLPHAPVPVEQQRMVCSILDVLGLPPGYDATVRAQVGQHLLTLTPAAPAAADDGNCGGGGGAAAAAWAVLGTRRLQANEVPWVSRVEPAAVVPAAGVDGSPGDDGAATAMRLTVCGPAERLARAHEDAELELLAMFEGNFLRVLEGRWGAMQGLPTAADGAGAAAWRCEVAPAGCCERELVMRLAVPRGRSGIVRLVLVRRGTSGQGRSLLLLRPEEAALAAEVVELQRRTAAAAMAAAALAGLGDCTAAGPTASSVDRFVEDLGRWLQYRDFWLTEAAEAEAEAAAVAAQGEVASSSCTSSVTATPVTNARHHHRRSSWPRAGALLRLLSLGGARRNPAVGGATVSLPMTAATAAAASMSDGAVAAALGVLHGPTRGAVSDCSCGACPKAVATTSTKASGASVTAAGHTDSPQVGPSGPMSQTEKRLGHREQSRGWELSSFRTVSYQEDMRRVRRSLVEFALEQRCPAIAATLLAAHSVPAAARARGAGPGADADAARCGGSGGAAAAADGVEQLLQLAEASRAASPDGLTLLHRAVRSGDAATVGALLRAASSLSVSAASPTSPAVGLPLPPPPSRYCCLASWDLADAYGLTPLHYLAVLPDGGTLARAVLVSEQEALGLWGVERPGMPSPASFARDNGLQLDVAALQAQPLEERRPAKDEEAKGGAQAGGAQDGDGKGADGGLGCLGNEGTSLASVVTALSASASSSPLPLWLLLGHGVACVVGLLQVP</sequence>
<dbReference type="InterPro" id="IPR002110">
    <property type="entry name" value="Ankyrin_rpt"/>
</dbReference>
<protein>
    <submittedName>
        <fullName evidence="3">Uncharacterized protein</fullName>
    </submittedName>
</protein>
<dbReference type="Proteomes" id="UP000075714">
    <property type="component" value="Unassembled WGS sequence"/>
</dbReference>
<feature type="compositionally biased region" description="Polar residues" evidence="2">
    <location>
        <begin position="858"/>
        <end position="870"/>
    </location>
</feature>
<keyword evidence="1" id="KW-0040">ANK repeat</keyword>
<gene>
    <name evidence="3" type="ORF">GPECTOR_17g851</name>
</gene>
<dbReference type="STRING" id="33097.A0A150GKA4"/>
<name>A0A150GKA4_GONPE</name>
<dbReference type="InterPro" id="IPR036770">
    <property type="entry name" value="Ankyrin_rpt-contain_sf"/>
</dbReference>
<evidence type="ECO:0000313" key="4">
    <source>
        <dbReference type="Proteomes" id="UP000075714"/>
    </source>
</evidence>
<dbReference type="PROSITE" id="PS50088">
    <property type="entry name" value="ANK_REPEAT"/>
    <property type="match status" value="1"/>
</dbReference>
<proteinExistence type="predicted"/>
<feature type="region of interest" description="Disordered" evidence="2">
    <location>
        <begin position="845"/>
        <end position="882"/>
    </location>
</feature>
<evidence type="ECO:0000313" key="3">
    <source>
        <dbReference type="EMBL" id="KXZ50214.1"/>
    </source>
</evidence>
<evidence type="ECO:0000256" key="2">
    <source>
        <dbReference type="SAM" id="MobiDB-lite"/>
    </source>
</evidence>
<feature type="compositionally biased region" description="Gly residues" evidence="2">
    <location>
        <begin position="1116"/>
        <end position="1133"/>
    </location>
</feature>
<keyword evidence="4" id="KW-1185">Reference proteome</keyword>